<dbReference type="Pfam" id="PF24860">
    <property type="entry name" value="FdhE_C"/>
    <property type="match status" value="1"/>
</dbReference>
<dbReference type="Gene3D" id="3.90.1670.10">
    <property type="entry name" value="FdhE-like domain"/>
    <property type="match status" value="1"/>
</dbReference>
<keyword evidence="1" id="KW-0963">Cytoplasm</keyword>
<dbReference type="InterPro" id="IPR006452">
    <property type="entry name" value="Formate_DH_accessory"/>
</dbReference>
<evidence type="ECO:0000256" key="1">
    <source>
        <dbReference type="ARBA" id="ARBA00022490"/>
    </source>
</evidence>
<evidence type="ECO:0000259" key="2">
    <source>
        <dbReference type="Pfam" id="PF24860"/>
    </source>
</evidence>
<accession>A0A2U3KFG3</accession>
<dbReference type="Proteomes" id="UP000238701">
    <property type="component" value="Unassembled WGS sequence"/>
</dbReference>
<dbReference type="AlphaFoldDB" id="A0A2U3KFG3"/>
<dbReference type="GO" id="GO:0051604">
    <property type="term" value="P:protein maturation"/>
    <property type="evidence" value="ECO:0007669"/>
    <property type="project" value="TreeGrafter"/>
</dbReference>
<sequence length="264" mass="29702">MPASSWQRRIQRAQELADRRPFAAEILGFYIHVARFQESLHRQLTSFVQPPSASFDRELSQAELVELSSRFESFLSLAETHGPRQLSELSRGLHVRGPSFWEELLNAAWTAHGASEAQDLLALAVLQPWAELLRDRATPRPPLHTLAVCSFCHRKPCAGVLRPMGDGAARSMVCSFCLNEWEFRRIVCPACGEENDQKLPVFTASDFDHIRVECCDACKTYIKTVDLTQDGHAEPVVDELASAPLDLWARDRGYAKLQNNLLGM</sequence>
<dbReference type="InterPro" id="IPR024064">
    <property type="entry name" value="FdhE-like_sf"/>
</dbReference>
<feature type="domain" description="FdhE C-terminal" evidence="2">
    <location>
        <begin position="188"/>
        <end position="262"/>
    </location>
</feature>
<dbReference type="InterPro" id="IPR056796">
    <property type="entry name" value="FdhE_C"/>
</dbReference>
<dbReference type="OrthoDB" id="9811074at2"/>
<evidence type="ECO:0000313" key="3">
    <source>
        <dbReference type="EMBL" id="SPF38399.1"/>
    </source>
</evidence>
<protein>
    <submittedName>
        <fullName evidence="3">Formate dehydrogenase formation protein FdhE</fullName>
    </submittedName>
</protein>
<gene>
    <name evidence="3" type="primary">fdhE</name>
    <name evidence="3" type="ORF">SBA1_20100</name>
</gene>
<dbReference type="EMBL" id="OMOD01000111">
    <property type="protein sequence ID" value="SPF38399.1"/>
    <property type="molecule type" value="Genomic_DNA"/>
</dbReference>
<evidence type="ECO:0000313" key="4">
    <source>
        <dbReference type="Proteomes" id="UP000238701"/>
    </source>
</evidence>
<name>A0A2U3KFG3_9BACT</name>
<dbReference type="PANTHER" id="PTHR37689">
    <property type="entry name" value="PROTEIN FDHE"/>
    <property type="match status" value="1"/>
</dbReference>
<dbReference type="SUPFAM" id="SSF144020">
    <property type="entry name" value="FdhE-like"/>
    <property type="match status" value="1"/>
</dbReference>
<dbReference type="GO" id="GO:0008199">
    <property type="term" value="F:ferric iron binding"/>
    <property type="evidence" value="ECO:0007669"/>
    <property type="project" value="TreeGrafter"/>
</dbReference>
<dbReference type="GO" id="GO:0005829">
    <property type="term" value="C:cytosol"/>
    <property type="evidence" value="ECO:0007669"/>
    <property type="project" value="TreeGrafter"/>
</dbReference>
<proteinExistence type="predicted"/>
<dbReference type="PANTHER" id="PTHR37689:SF1">
    <property type="entry name" value="PROTEIN FDHE"/>
    <property type="match status" value="1"/>
</dbReference>
<dbReference type="CDD" id="cd16341">
    <property type="entry name" value="FdhE"/>
    <property type="match status" value="1"/>
</dbReference>
<organism evidence="3 4">
    <name type="scientific">Candidatus Sulfotelmatobacter kueseliae</name>
    <dbReference type="NCBI Taxonomy" id="2042962"/>
    <lineage>
        <taxon>Bacteria</taxon>
        <taxon>Pseudomonadati</taxon>
        <taxon>Acidobacteriota</taxon>
        <taxon>Terriglobia</taxon>
        <taxon>Terriglobales</taxon>
        <taxon>Candidatus Korobacteraceae</taxon>
        <taxon>Candidatus Sulfotelmatobacter</taxon>
    </lineage>
</organism>
<reference evidence="4" key="1">
    <citation type="submission" date="2018-02" db="EMBL/GenBank/DDBJ databases">
        <authorList>
            <person name="Hausmann B."/>
        </authorList>
    </citation>
    <scope>NUCLEOTIDE SEQUENCE [LARGE SCALE GENOMIC DNA]</scope>
    <source>
        <strain evidence="4">Peat soil MAG SbA1</strain>
    </source>
</reference>